<reference evidence="2 3" key="1">
    <citation type="journal article" date="2020" name="bioRxiv">
        <title>Sequence and annotation of 42 cannabis genomes reveals extensive copy number variation in cannabinoid synthesis and pathogen resistance genes.</title>
        <authorList>
            <person name="Mckernan K.J."/>
            <person name="Helbert Y."/>
            <person name="Kane L.T."/>
            <person name="Ebling H."/>
            <person name="Zhang L."/>
            <person name="Liu B."/>
            <person name="Eaton Z."/>
            <person name="Mclaughlin S."/>
            <person name="Kingan S."/>
            <person name="Baybayan P."/>
            <person name="Concepcion G."/>
            <person name="Jordan M."/>
            <person name="Riva A."/>
            <person name="Barbazuk W."/>
            <person name="Harkins T."/>
        </authorList>
    </citation>
    <scope>NUCLEOTIDE SEQUENCE [LARGE SCALE GENOMIC DNA]</scope>
    <source>
        <strain evidence="3">cv. Jamaican Lion 4</strain>
        <tissue evidence="2">Leaf</tissue>
    </source>
</reference>
<organism evidence="2 3">
    <name type="scientific">Cannabis sativa</name>
    <name type="common">Hemp</name>
    <name type="synonym">Marijuana</name>
    <dbReference type="NCBI Taxonomy" id="3483"/>
    <lineage>
        <taxon>Eukaryota</taxon>
        <taxon>Viridiplantae</taxon>
        <taxon>Streptophyta</taxon>
        <taxon>Embryophyta</taxon>
        <taxon>Tracheophyta</taxon>
        <taxon>Spermatophyta</taxon>
        <taxon>Magnoliopsida</taxon>
        <taxon>eudicotyledons</taxon>
        <taxon>Gunneridae</taxon>
        <taxon>Pentapetalae</taxon>
        <taxon>rosids</taxon>
        <taxon>fabids</taxon>
        <taxon>Rosales</taxon>
        <taxon>Cannabaceae</taxon>
        <taxon>Cannabis</taxon>
    </lineage>
</organism>
<feature type="transmembrane region" description="Helical" evidence="1">
    <location>
        <begin position="12"/>
        <end position="35"/>
    </location>
</feature>
<proteinExistence type="predicted"/>
<dbReference type="Pfam" id="PF08284">
    <property type="entry name" value="RVP_2"/>
    <property type="match status" value="1"/>
</dbReference>
<protein>
    <submittedName>
        <fullName evidence="2">Uncharacterized protein</fullName>
    </submittedName>
</protein>
<dbReference type="Proteomes" id="UP000525078">
    <property type="component" value="Unassembled WGS sequence"/>
</dbReference>
<dbReference type="AlphaFoldDB" id="A0A7J6F331"/>
<accession>A0A7J6F331</accession>
<keyword evidence="1" id="KW-0472">Membrane</keyword>
<name>A0A7J6F331_CANSA</name>
<keyword evidence="1" id="KW-0812">Transmembrane</keyword>
<evidence type="ECO:0000313" key="2">
    <source>
        <dbReference type="EMBL" id="KAF4365134.1"/>
    </source>
</evidence>
<evidence type="ECO:0000256" key="1">
    <source>
        <dbReference type="SAM" id="Phobius"/>
    </source>
</evidence>
<gene>
    <name evidence="2" type="ORF">F8388_011064</name>
</gene>
<comment type="caution">
    <text evidence="2">The sequence shown here is derived from an EMBL/GenBank/DDBJ whole genome shotgun (WGS) entry which is preliminary data.</text>
</comment>
<keyword evidence="1" id="KW-1133">Transmembrane helix</keyword>
<evidence type="ECO:0000313" key="3">
    <source>
        <dbReference type="Proteomes" id="UP000525078"/>
    </source>
</evidence>
<sequence>MWHKKIPFSLSILSYQGFLAVAIASTISKIIIIVIKQSRRRSFNTYKKFKKETIYEARIVVVEDKDNELHYYGRGVRVRGSNPLEGKERRRIVAPILGYTELNKRQLTNDLIELEMKNHDAALDMDWLSIHLLLKVFGRFWEQRPKTRLLSKKLS</sequence>
<dbReference type="EMBL" id="JAATIP010000161">
    <property type="protein sequence ID" value="KAF4365134.1"/>
    <property type="molecule type" value="Genomic_DNA"/>
</dbReference>